<dbReference type="InterPro" id="IPR058679">
    <property type="entry name" value="RlmG_N"/>
</dbReference>
<name>A0A220VDP4_9GAMM</name>
<sequence>MKELKEITKELEKLNLKRYPNQELLRAWDAADELIIQKMQTMELEGLKIIIVNDAFGALTRYFQHLDVTTYIDSYLSLSALRLNNPIKKFKLISELDDIKENYDLIVIKIPKNLSFLREILNKFSSLSPKSNFISAGMAKYLTRNTYNLYTHTFKDANISLTQKKAKLIFSSNAIKIQKRKLILKRF</sequence>
<dbReference type="Pfam" id="PF26049">
    <property type="entry name" value="RLMG_N"/>
    <property type="match status" value="1"/>
</dbReference>
<accession>A0A220VDP4</accession>
<keyword evidence="1" id="KW-0808">Transferase</keyword>
<protein>
    <recommendedName>
        <fullName evidence="2">RlmG N-terminal domain-containing protein</fullName>
    </recommendedName>
</protein>
<gene>
    <name evidence="3" type="ORF">CF386_05350</name>
</gene>
<dbReference type="Proteomes" id="UP000242175">
    <property type="component" value="Chromosome large"/>
</dbReference>
<evidence type="ECO:0000313" key="3">
    <source>
        <dbReference type="EMBL" id="ASK78469.1"/>
    </source>
</evidence>
<proteinExistence type="predicted"/>
<evidence type="ECO:0000259" key="2">
    <source>
        <dbReference type="Pfam" id="PF26049"/>
    </source>
</evidence>
<dbReference type="GO" id="GO:0032259">
    <property type="term" value="P:methylation"/>
    <property type="evidence" value="ECO:0007669"/>
    <property type="project" value="UniProtKB-KW"/>
</dbReference>
<dbReference type="GO" id="GO:0008757">
    <property type="term" value="F:S-adenosylmethionine-dependent methyltransferase activity"/>
    <property type="evidence" value="ECO:0007669"/>
    <property type="project" value="InterPro"/>
</dbReference>
<dbReference type="AlphaFoldDB" id="A0A220VDP4"/>
<dbReference type="PANTHER" id="PTHR47816:SF4">
    <property type="entry name" value="RIBOSOMAL RNA SMALL SUBUNIT METHYLTRANSFERASE C"/>
    <property type="match status" value="1"/>
</dbReference>
<dbReference type="InterPro" id="IPR029063">
    <property type="entry name" value="SAM-dependent_MTases_sf"/>
</dbReference>
<dbReference type="InterPro" id="IPR046977">
    <property type="entry name" value="RsmC/RlmG"/>
</dbReference>
<dbReference type="KEGG" id="pmai:CF386_05350"/>
<reference evidence="3 4" key="1">
    <citation type="journal article" date="2016" name="Int. J. Syst. Evol. Microbiol.">
        <title>Paraphotobacterium marinum gen. nov., sp. nov., a member of the family Vibrionaceae, isolated from surface seawater.</title>
        <authorList>
            <person name="Huang Z."/>
            <person name="Dong C."/>
            <person name="Shao Z."/>
        </authorList>
    </citation>
    <scope>NUCLEOTIDE SEQUENCE [LARGE SCALE GENOMIC DNA]</scope>
    <source>
        <strain evidence="3 4">NSCS20N07D</strain>
    </source>
</reference>
<keyword evidence="4" id="KW-1185">Reference proteome</keyword>
<evidence type="ECO:0000313" key="4">
    <source>
        <dbReference type="Proteomes" id="UP000242175"/>
    </source>
</evidence>
<evidence type="ECO:0000256" key="1">
    <source>
        <dbReference type="ARBA" id="ARBA00022603"/>
    </source>
</evidence>
<keyword evidence="1" id="KW-0489">Methyltransferase</keyword>
<dbReference type="Gene3D" id="3.40.50.150">
    <property type="entry name" value="Vaccinia Virus protein VP39"/>
    <property type="match status" value="1"/>
</dbReference>
<dbReference type="OrthoDB" id="29650at2"/>
<dbReference type="RefSeq" id="WP_089073377.1">
    <property type="nucleotide sequence ID" value="NZ_CP022355.1"/>
</dbReference>
<organism evidence="3 4">
    <name type="scientific">Paraphotobacterium marinum</name>
    <dbReference type="NCBI Taxonomy" id="1755811"/>
    <lineage>
        <taxon>Bacteria</taxon>
        <taxon>Pseudomonadati</taxon>
        <taxon>Pseudomonadota</taxon>
        <taxon>Gammaproteobacteria</taxon>
        <taxon>Vibrionales</taxon>
        <taxon>Vibrionaceae</taxon>
        <taxon>Paraphotobacterium</taxon>
    </lineage>
</organism>
<feature type="domain" description="RlmG N-terminal" evidence="2">
    <location>
        <begin position="7"/>
        <end position="172"/>
    </location>
</feature>
<dbReference type="EMBL" id="CP022355">
    <property type="protein sequence ID" value="ASK78469.1"/>
    <property type="molecule type" value="Genomic_DNA"/>
</dbReference>
<dbReference type="PANTHER" id="PTHR47816">
    <property type="entry name" value="RIBOSOMAL RNA SMALL SUBUNIT METHYLTRANSFERASE C"/>
    <property type="match status" value="1"/>
</dbReference>